<feature type="transmembrane region" description="Helical" evidence="1">
    <location>
        <begin position="257"/>
        <end position="277"/>
    </location>
</feature>
<dbReference type="Proteomes" id="UP000477739">
    <property type="component" value="Unassembled WGS sequence"/>
</dbReference>
<gene>
    <name evidence="2" type="ORF">GJV78_21730</name>
</gene>
<sequence length="344" mass="39973">MTESGLRFSDIPRLTHEELNAEYPVQNYLKTGTELHRLQREIRRIESTRGRRDQLPALRRQAQKLEEELAKAPPDPVLPPPAPLIKVKGRLERLTKRRVMHYFDTEAYPHTHEYLKRQREREESAALVMGATGSGATAQGMLLEEGRIPNVAWHVTGVINGRRFSGWLGRPYCRDGEEVELIVAPVGEAYLVYAINKPQERSIIMTPFCYRGVRQGRKSATCYPLGMIASILTLITLVWAGMDGISILKSLNYYKGMLYLLFIFTIIYIMPATWTIWRRYPFPREELSEEIFTVLGWENVSDINLSKLNRRRKRQWKRTGKPENPFKDYTPFKCSGMAFGFYYY</sequence>
<feature type="transmembrane region" description="Helical" evidence="1">
    <location>
        <begin position="220"/>
        <end position="242"/>
    </location>
</feature>
<protein>
    <submittedName>
        <fullName evidence="2">Uncharacterized protein</fullName>
    </submittedName>
</protein>
<dbReference type="InterPro" id="IPR048130">
    <property type="entry name" value="T6SS_ExIF-like"/>
</dbReference>
<evidence type="ECO:0000256" key="1">
    <source>
        <dbReference type="SAM" id="Phobius"/>
    </source>
</evidence>
<evidence type="ECO:0000313" key="3">
    <source>
        <dbReference type="Proteomes" id="UP000477739"/>
    </source>
</evidence>
<evidence type="ECO:0000313" key="2">
    <source>
        <dbReference type="EMBL" id="MTH48804.1"/>
    </source>
</evidence>
<comment type="caution">
    <text evidence="2">The sequence shown here is derived from an EMBL/GenBank/DDBJ whole genome shotgun (WGS) entry which is preliminary data.</text>
</comment>
<keyword evidence="1" id="KW-0472">Membrane</keyword>
<dbReference type="NCBIfam" id="NF041560">
    <property type="entry name" value="T6SS_Burk_ExIF"/>
    <property type="match status" value="1"/>
</dbReference>
<organism evidence="2 3">
    <name type="scientific">Intestinirhabdus alba</name>
    <dbReference type="NCBI Taxonomy" id="2899544"/>
    <lineage>
        <taxon>Bacteria</taxon>
        <taxon>Pseudomonadati</taxon>
        <taxon>Pseudomonadota</taxon>
        <taxon>Gammaproteobacteria</taxon>
        <taxon>Enterobacterales</taxon>
        <taxon>Enterobacteriaceae</taxon>
        <taxon>Intestinirhabdus</taxon>
    </lineage>
</organism>
<dbReference type="OrthoDB" id="6594445at2"/>
<accession>A0A6L6IS57</accession>
<keyword evidence="3" id="KW-1185">Reference proteome</keyword>
<proteinExistence type="predicted"/>
<dbReference type="EMBL" id="WMJZ01000061">
    <property type="protein sequence ID" value="MTH48804.1"/>
    <property type="molecule type" value="Genomic_DNA"/>
</dbReference>
<reference evidence="2 3" key="1">
    <citation type="submission" date="2019-11" db="EMBL/GenBank/DDBJ databases">
        <title>Escherichia alba sp. nov. isolated from the gut of plastic-eating superworms Zophobas atratus.</title>
        <authorList>
            <person name="Yang Y."/>
        </authorList>
    </citation>
    <scope>NUCLEOTIDE SEQUENCE [LARGE SCALE GENOMIC DNA]</scope>
    <source>
        <strain evidence="3">BIT-B35</strain>
    </source>
</reference>
<keyword evidence="1" id="KW-0812">Transmembrane</keyword>
<keyword evidence="1" id="KW-1133">Transmembrane helix</keyword>
<dbReference type="AlphaFoldDB" id="A0A6L6IS57"/>
<dbReference type="RefSeq" id="WP_155110190.1">
    <property type="nucleotide sequence ID" value="NZ_WMJZ01000061.1"/>
</dbReference>
<name>A0A6L6IS57_9ENTR</name>